<protein>
    <submittedName>
        <fullName evidence="1">Uncharacterized protein</fullName>
    </submittedName>
</protein>
<reference evidence="2" key="1">
    <citation type="submission" date="2012-02" db="EMBL/GenBank/DDBJ databases">
        <title>Complete sequence of Desulfitobacterium dichloroeliminans LMG P-21439.</title>
        <authorList>
            <person name="Lucas S."/>
            <person name="Han J."/>
            <person name="Lapidus A."/>
            <person name="Cheng J.-F."/>
            <person name="Goodwin L."/>
            <person name="Pitluck S."/>
            <person name="Peters L."/>
            <person name="Ovchinnikova G."/>
            <person name="Teshima H."/>
            <person name="Detter J.C."/>
            <person name="Han C."/>
            <person name="Tapia R."/>
            <person name="Land M."/>
            <person name="Hauser L."/>
            <person name="Kyrpides N."/>
            <person name="Ivanova N."/>
            <person name="Pagani I."/>
            <person name="Kruse T."/>
            <person name="de Vos W.M."/>
            <person name="Boon N."/>
            <person name="Smidt H."/>
            <person name="Woyke T."/>
        </authorList>
    </citation>
    <scope>NUCLEOTIDE SEQUENCE [LARGE SCALE GENOMIC DNA]</scope>
    <source>
        <strain evidence="2">LMG P-21439 / DCA1</strain>
    </source>
</reference>
<dbReference type="AlphaFoldDB" id="L0F230"/>
<gene>
    <name evidence="1" type="ordered locus">Desdi_0363</name>
</gene>
<dbReference type="KEGG" id="ddl:Desdi_0363"/>
<dbReference type="Proteomes" id="UP000010797">
    <property type="component" value="Chromosome"/>
</dbReference>
<evidence type="ECO:0000313" key="2">
    <source>
        <dbReference type="Proteomes" id="UP000010797"/>
    </source>
</evidence>
<dbReference type="HOGENOM" id="CLU_2665138_0_0_9"/>
<evidence type="ECO:0000313" key="1">
    <source>
        <dbReference type="EMBL" id="AGA67909.1"/>
    </source>
</evidence>
<dbReference type="OrthoDB" id="1809147at2"/>
<dbReference type="eggNOG" id="ENOG50346AC">
    <property type="taxonomic scope" value="Bacteria"/>
</dbReference>
<name>L0F230_DESDL</name>
<keyword evidence="2" id="KW-1185">Reference proteome</keyword>
<dbReference type="EMBL" id="CP003344">
    <property type="protein sequence ID" value="AGA67909.1"/>
    <property type="molecule type" value="Genomic_DNA"/>
</dbReference>
<organism evidence="1 2">
    <name type="scientific">Desulfitobacterium dichloroeliminans (strain LMG P-21439 / DCA1)</name>
    <dbReference type="NCBI Taxonomy" id="871963"/>
    <lineage>
        <taxon>Bacteria</taxon>
        <taxon>Bacillati</taxon>
        <taxon>Bacillota</taxon>
        <taxon>Clostridia</taxon>
        <taxon>Eubacteriales</taxon>
        <taxon>Desulfitobacteriaceae</taxon>
        <taxon>Desulfitobacterium</taxon>
    </lineage>
</organism>
<accession>L0F230</accession>
<dbReference type="RefSeq" id="WP_015260916.1">
    <property type="nucleotide sequence ID" value="NC_019903.1"/>
</dbReference>
<sequence length="75" mass="8952">MDKKYHGEEMDKMPIPQKKEDTTFTEFISKNKDVIDKIARSNTRINKSGLTVIPKDDTWLDETEWDEMYNNLKKK</sequence>
<proteinExistence type="predicted"/>